<feature type="signal peptide" evidence="1">
    <location>
        <begin position="1"/>
        <end position="29"/>
    </location>
</feature>
<protein>
    <submittedName>
        <fullName evidence="2">Uncharacterized protein</fullName>
    </submittedName>
</protein>
<dbReference type="AlphaFoldDB" id="A0A0V7ZSH2"/>
<accession>A0A0V7ZSH2</accession>
<sequence>MNLKNIIAVPIAFGLTLSSVPLLNSPAHAKTVKIPVPKTLVSTAFNTALGSMQVNVDNFGKKKGRSSWHQDSSYILLPNGVKKSFPIPEYKYNVTKTRQLKYYVDDMKTSSIQATVNGKRIQGTVRFESQGEEIKAKCIRRRLKKWGECSLKMERDIHLNNSILSMSLVPVAYNGSISYANPKVDFKTDLRISSKLCQTFKGLCSRIEGKIKGELTNSIEQQLTSGLNNSAVRAKVASSVKKSLGGRLKQYKNWKITKISSKGNNFILTLSN</sequence>
<dbReference type="RefSeq" id="WP_027843543.1">
    <property type="nucleotide sequence ID" value="NZ_LMTZ01000088.1"/>
</dbReference>
<keyword evidence="3" id="KW-1185">Reference proteome</keyword>
<proteinExistence type="predicted"/>
<dbReference type="Proteomes" id="UP000053372">
    <property type="component" value="Unassembled WGS sequence"/>
</dbReference>
<evidence type="ECO:0000313" key="2">
    <source>
        <dbReference type="EMBL" id="KST67418.1"/>
    </source>
</evidence>
<organism evidence="2 3">
    <name type="scientific">Mastigocoleus testarum BC008</name>
    <dbReference type="NCBI Taxonomy" id="371196"/>
    <lineage>
        <taxon>Bacteria</taxon>
        <taxon>Bacillati</taxon>
        <taxon>Cyanobacteriota</taxon>
        <taxon>Cyanophyceae</taxon>
        <taxon>Nostocales</taxon>
        <taxon>Hapalosiphonaceae</taxon>
        <taxon>Mastigocoleus</taxon>
    </lineage>
</organism>
<evidence type="ECO:0000256" key="1">
    <source>
        <dbReference type="SAM" id="SignalP"/>
    </source>
</evidence>
<dbReference type="EMBL" id="LMTZ01000088">
    <property type="protein sequence ID" value="KST67418.1"/>
    <property type="molecule type" value="Genomic_DNA"/>
</dbReference>
<evidence type="ECO:0000313" key="3">
    <source>
        <dbReference type="Proteomes" id="UP000053372"/>
    </source>
</evidence>
<gene>
    <name evidence="2" type="ORF">BC008_29945</name>
</gene>
<feature type="chain" id="PRO_5006890189" evidence="1">
    <location>
        <begin position="30"/>
        <end position="272"/>
    </location>
</feature>
<dbReference type="OrthoDB" id="514606at2"/>
<keyword evidence="1" id="KW-0732">Signal</keyword>
<reference evidence="2 3" key="1">
    <citation type="journal article" date="2015" name="Genome Announc.">
        <title>Draft Genome of the Euendolithic (true boring) Cyanobacterium Mastigocoleus testarum strain BC008.</title>
        <authorList>
            <person name="Guida B.S."/>
            <person name="Garcia-Pichel F."/>
        </authorList>
    </citation>
    <scope>NUCLEOTIDE SEQUENCE [LARGE SCALE GENOMIC DNA]</scope>
    <source>
        <strain evidence="2 3">BC008</strain>
    </source>
</reference>
<comment type="caution">
    <text evidence="2">The sequence shown here is derived from an EMBL/GenBank/DDBJ whole genome shotgun (WGS) entry which is preliminary data.</text>
</comment>
<name>A0A0V7ZSH2_9CYAN</name>